<proteinExistence type="predicted"/>
<reference evidence="1 2" key="1">
    <citation type="journal article" date="2016" name="Nat. Commun.">
        <title>Thousands of microbial genomes shed light on interconnected biogeochemical processes in an aquifer system.</title>
        <authorList>
            <person name="Anantharaman K."/>
            <person name="Brown C.T."/>
            <person name="Hug L.A."/>
            <person name="Sharon I."/>
            <person name="Castelle C.J."/>
            <person name="Probst A.J."/>
            <person name="Thomas B.C."/>
            <person name="Singh A."/>
            <person name="Wilkins M.J."/>
            <person name="Karaoz U."/>
            <person name="Brodie E.L."/>
            <person name="Williams K.H."/>
            <person name="Hubbard S.S."/>
            <person name="Banfield J.F."/>
        </authorList>
    </citation>
    <scope>NUCLEOTIDE SEQUENCE [LARGE SCALE GENOMIC DNA]</scope>
</reference>
<evidence type="ECO:0000313" key="1">
    <source>
        <dbReference type="EMBL" id="OGM10226.1"/>
    </source>
</evidence>
<sequence length="234" mass="26445">MFAYIFLKKMAGKNPTIQIQIHPEVYSGSSLKSIYFFSENKNDKISLMEIKEGIEPSLKQRELNSLKNVRDKIAQHGHRLSAAYHDRSIESFYEIAKDVGFTPQEVPLGTSFVNARGQNDLLTRENSVRIGQGNRLFVGTEHERVFSLDDLAHDVGACVLGGKLTGPERVGLVHAATLNEVAWRSIRKTYTYQELLDLQVIKEGKQGDLRVAPTFLLDAIVYQKTFPFKAIKYV</sequence>
<dbReference type="EMBL" id="MGFR01000001">
    <property type="protein sequence ID" value="OGM10226.1"/>
    <property type="molecule type" value="Genomic_DNA"/>
</dbReference>
<accession>A0A1F7X575</accession>
<dbReference type="Proteomes" id="UP000176778">
    <property type="component" value="Unassembled WGS sequence"/>
</dbReference>
<comment type="caution">
    <text evidence="1">The sequence shown here is derived from an EMBL/GenBank/DDBJ whole genome shotgun (WGS) entry which is preliminary data.</text>
</comment>
<dbReference type="AlphaFoldDB" id="A0A1F7X575"/>
<gene>
    <name evidence="1" type="ORF">A2Y68_02190</name>
</gene>
<organism evidence="1 2">
    <name type="scientific">Candidatus Woesebacteria bacterium RBG_13_46_13</name>
    <dbReference type="NCBI Taxonomy" id="1802479"/>
    <lineage>
        <taxon>Bacteria</taxon>
        <taxon>Candidatus Woeseibacteriota</taxon>
    </lineage>
</organism>
<evidence type="ECO:0000313" key="2">
    <source>
        <dbReference type="Proteomes" id="UP000176778"/>
    </source>
</evidence>
<name>A0A1F7X575_9BACT</name>
<dbReference type="STRING" id="1802479.A2Y68_02190"/>
<protein>
    <submittedName>
        <fullName evidence="1">Uncharacterized protein</fullName>
    </submittedName>
</protein>